<keyword evidence="1" id="KW-0472">Membrane</keyword>
<sequence length="102" mass="12078">MQLSRTQRRESACKRVRRKFMLSLAGLIWGVFLYWAWYFPGPLIFTLAGMFTFFQFLMLNVYKIRSYLPGLSASSRWLKTSTIVVYVLMFILLMSELSSLER</sequence>
<dbReference type="Proteomes" id="UP000295063">
    <property type="component" value="Unassembled WGS sequence"/>
</dbReference>
<organism evidence="2 3">
    <name type="scientific">Anaerospora hongkongensis</name>
    <dbReference type="NCBI Taxonomy" id="244830"/>
    <lineage>
        <taxon>Bacteria</taxon>
        <taxon>Bacillati</taxon>
        <taxon>Bacillota</taxon>
        <taxon>Negativicutes</taxon>
        <taxon>Selenomonadales</taxon>
        <taxon>Sporomusaceae</taxon>
        <taxon>Anaerospora</taxon>
    </lineage>
</organism>
<comment type="caution">
    <text evidence="2">The sequence shown here is derived from an EMBL/GenBank/DDBJ whole genome shotgun (WGS) entry which is preliminary data.</text>
</comment>
<evidence type="ECO:0000256" key="1">
    <source>
        <dbReference type="SAM" id="Phobius"/>
    </source>
</evidence>
<feature type="transmembrane region" description="Helical" evidence="1">
    <location>
        <begin position="43"/>
        <end position="62"/>
    </location>
</feature>
<accession>A0A4V2Q8E2</accession>
<evidence type="ECO:0000313" key="2">
    <source>
        <dbReference type="EMBL" id="TCL35920.1"/>
    </source>
</evidence>
<feature type="transmembrane region" description="Helical" evidence="1">
    <location>
        <begin position="83"/>
        <end position="100"/>
    </location>
</feature>
<evidence type="ECO:0000313" key="3">
    <source>
        <dbReference type="Proteomes" id="UP000295063"/>
    </source>
</evidence>
<dbReference type="EMBL" id="SLUI01000010">
    <property type="protein sequence ID" value="TCL35920.1"/>
    <property type="molecule type" value="Genomic_DNA"/>
</dbReference>
<reference evidence="2 3" key="1">
    <citation type="submission" date="2019-03" db="EMBL/GenBank/DDBJ databases">
        <title>Genomic Encyclopedia of Type Strains, Phase IV (KMG-IV): sequencing the most valuable type-strain genomes for metagenomic binning, comparative biology and taxonomic classification.</title>
        <authorList>
            <person name="Goeker M."/>
        </authorList>
    </citation>
    <scope>NUCLEOTIDE SEQUENCE [LARGE SCALE GENOMIC DNA]</scope>
    <source>
        <strain evidence="2 3">DSM 15969</strain>
    </source>
</reference>
<keyword evidence="1" id="KW-1133">Transmembrane helix</keyword>
<name>A0A4V2Q8E2_9FIRM</name>
<keyword evidence="1" id="KW-0812">Transmembrane</keyword>
<gene>
    <name evidence="2" type="ORF">EV210_110165</name>
</gene>
<feature type="transmembrane region" description="Helical" evidence="1">
    <location>
        <begin position="20"/>
        <end position="37"/>
    </location>
</feature>
<keyword evidence="3" id="KW-1185">Reference proteome</keyword>
<dbReference type="AlphaFoldDB" id="A0A4V2Q8E2"/>
<protein>
    <submittedName>
        <fullName evidence="2">Uncharacterized protein</fullName>
    </submittedName>
</protein>
<proteinExistence type="predicted"/>